<proteinExistence type="predicted"/>
<dbReference type="EMBL" id="CP002874">
    <property type="protein sequence ID" value="AEM22950.1"/>
    <property type="molecule type" value="Genomic_DNA"/>
</dbReference>
<dbReference type="HOGENOM" id="CLU_3213264_0_0_12"/>
<organism evidence="1 2">
    <name type="scientific">Brachyspira intermedia (strain ATCC 51140 / PWS/A)</name>
    <name type="common">Serpulina intermedia</name>
    <dbReference type="NCBI Taxonomy" id="1045858"/>
    <lineage>
        <taxon>Bacteria</taxon>
        <taxon>Pseudomonadati</taxon>
        <taxon>Spirochaetota</taxon>
        <taxon>Spirochaetia</taxon>
        <taxon>Brachyspirales</taxon>
        <taxon>Brachyspiraceae</taxon>
        <taxon>Brachyspira</taxon>
    </lineage>
</organism>
<evidence type="ECO:0000313" key="2">
    <source>
        <dbReference type="Proteomes" id="UP000008522"/>
    </source>
</evidence>
<dbReference type="RefSeq" id="WP_014488762.1">
    <property type="nucleotide sequence ID" value="NC_017243.1"/>
</dbReference>
<protein>
    <submittedName>
        <fullName evidence="1">Uncharacterized protein</fullName>
    </submittedName>
</protein>
<name>G0EMH9_BRAIP</name>
<evidence type="ECO:0000313" key="1">
    <source>
        <dbReference type="EMBL" id="AEM22950.1"/>
    </source>
</evidence>
<keyword evidence="2" id="KW-1185">Reference proteome</keyword>
<dbReference type="AlphaFoldDB" id="G0EMH9"/>
<dbReference type="Proteomes" id="UP000008522">
    <property type="component" value="Chromosome"/>
</dbReference>
<dbReference type="PATRIC" id="fig|1045858.4.peg.2347"/>
<sequence length="44" mass="5001">MSNKKTKKLQNSTVMLTEHKLDDGTVVKLNPTVTRIVLCESDKR</sequence>
<accession>G0EMH9</accession>
<gene>
    <name evidence="1" type="ordered locus">Bint_2344</name>
</gene>
<dbReference type="KEGG" id="bip:Bint_2344"/>
<reference evidence="1 2" key="1">
    <citation type="journal article" date="2011" name="BMC Genomics">
        <title>Complete genome sequence of Brachyspira intermedia reveals unique genomic features in Brachyspira species and phage-mediated horizontal gene transfer.</title>
        <authorList>
            <person name="Hafstrom T."/>
            <person name="Jansson D.S."/>
            <person name="Segerman B."/>
        </authorList>
    </citation>
    <scope>NUCLEOTIDE SEQUENCE [LARGE SCALE GENOMIC DNA]</scope>
    <source>
        <strain evidence="2">ATCC 51140 / PWS/A</strain>
    </source>
</reference>
<dbReference type="GeneID" id="88626038"/>